<dbReference type="GO" id="GO:0005737">
    <property type="term" value="C:cytoplasm"/>
    <property type="evidence" value="ECO:0007669"/>
    <property type="project" value="UniProtKB-ARBA"/>
</dbReference>
<dbReference type="GO" id="GO:0004750">
    <property type="term" value="F:D-ribulose-phosphate 3-epimerase activity"/>
    <property type="evidence" value="ECO:0007669"/>
    <property type="project" value="UniProtKB-UniRule"/>
</dbReference>
<evidence type="ECO:0000313" key="15">
    <source>
        <dbReference type="EMBL" id="QSO49510.1"/>
    </source>
</evidence>
<evidence type="ECO:0000256" key="11">
    <source>
        <dbReference type="PIRNR" id="PIRNR001461"/>
    </source>
</evidence>
<evidence type="ECO:0000256" key="1">
    <source>
        <dbReference type="ARBA" id="ARBA00001782"/>
    </source>
</evidence>
<sequence>MNTYIAPSILAADFGKLVAEVSEVLEGGADWIHIDVMDGHFVPNLSMGPIVVSALRREFSCHLDVHLMVEAPERWTETFIQNGADSVSVHAEATPHIHRALSAIQASGVKAGLALNPGTPVDVVKQVVSVTDMLLLMTVNPGFGGQSFIAESLGKVRVARQLLAELGKPDMLIEVDGGVDASNIGELAQAGANVFVAGSSVFSAANRRDAVLKLRTTAK</sequence>
<feature type="binding site" evidence="10 14">
    <location>
        <position position="66"/>
    </location>
    <ligand>
        <name>substrate</name>
    </ligand>
</feature>
<evidence type="ECO:0000256" key="5">
    <source>
        <dbReference type="ARBA" id="ARBA00001954"/>
    </source>
</evidence>
<evidence type="ECO:0000256" key="2">
    <source>
        <dbReference type="ARBA" id="ARBA00001936"/>
    </source>
</evidence>
<comment type="catalytic activity">
    <reaction evidence="1 10 11">
        <text>D-ribulose 5-phosphate = D-xylulose 5-phosphate</text>
        <dbReference type="Rhea" id="RHEA:13677"/>
        <dbReference type="ChEBI" id="CHEBI:57737"/>
        <dbReference type="ChEBI" id="CHEBI:58121"/>
        <dbReference type="EC" id="5.1.3.1"/>
    </reaction>
</comment>
<keyword evidence="8 10" id="KW-0479">Metal-binding</keyword>
<dbReference type="EC" id="5.1.3.1" evidence="7 10"/>
<dbReference type="NCBIfam" id="NF004076">
    <property type="entry name" value="PRK05581.1-4"/>
    <property type="match status" value="1"/>
</dbReference>
<dbReference type="Gene3D" id="3.20.20.70">
    <property type="entry name" value="Aldolase class I"/>
    <property type="match status" value="1"/>
</dbReference>
<dbReference type="GO" id="GO:0006098">
    <property type="term" value="P:pentose-phosphate shunt"/>
    <property type="evidence" value="ECO:0007669"/>
    <property type="project" value="UniProtKB-UniRule"/>
</dbReference>
<dbReference type="EMBL" id="CP071182">
    <property type="protein sequence ID" value="QSO49510.1"/>
    <property type="molecule type" value="Genomic_DNA"/>
</dbReference>
<feature type="binding site" evidence="10 13">
    <location>
        <position position="33"/>
    </location>
    <ligand>
        <name>a divalent metal cation</name>
        <dbReference type="ChEBI" id="CHEBI:60240"/>
    </ligand>
</feature>
<organism evidence="15 16">
    <name type="scientific">Alicyclobacillus mengziensis</name>
    <dbReference type="NCBI Taxonomy" id="2931921"/>
    <lineage>
        <taxon>Bacteria</taxon>
        <taxon>Bacillati</taxon>
        <taxon>Bacillota</taxon>
        <taxon>Bacilli</taxon>
        <taxon>Bacillales</taxon>
        <taxon>Alicyclobacillaceae</taxon>
        <taxon>Alicyclobacillus</taxon>
    </lineage>
</organism>
<keyword evidence="10 11" id="KW-0119">Carbohydrate metabolism</keyword>
<feature type="active site" description="Proton acceptor" evidence="10 12">
    <location>
        <position position="35"/>
    </location>
</feature>
<dbReference type="InterPro" id="IPR013785">
    <property type="entry name" value="Aldolase_TIM"/>
</dbReference>
<name>A0A9X7W339_9BACL</name>
<feature type="binding site" evidence="10">
    <location>
        <begin position="176"/>
        <end position="178"/>
    </location>
    <ligand>
        <name>substrate</name>
    </ligand>
</feature>
<dbReference type="PANTHER" id="PTHR11749">
    <property type="entry name" value="RIBULOSE-5-PHOSPHATE-3-EPIMERASE"/>
    <property type="match status" value="1"/>
</dbReference>
<proteinExistence type="inferred from homology"/>
<keyword evidence="16" id="KW-1185">Reference proteome</keyword>
<feature type="binding site" evidence="10 13">
    <location>
        <position position="176"/>
    </location>
    <ligand>
        <name>a divalent metal cation</name>
        <dbReference type="ChEBI" id="CHEBI:60240"/>
    </ligand>
</feature>
<dbReference type="InterPro" id="IPR000056">
    <property type="entry name" value="Ribul_P_3_epim-like"/>
</dbReference>
<dbReference type="Pfam" id="PF00834">
    <property type="entry name" value="Ribul_P_3_epim"/>
    <property type="match status" value="1"/>
</dbReference>
<evidence type="ECO:0000256" key="12">
    <source>
        <dbReference type="PIRSR" id="PIRSR001461-1"/>
    </source>
</evidence>
<evidence type="ECO:0000256" key="14">
    <source>
        <dbReference type="PIRSR" id="PIRSR001461-3"/>
    </source>
</evidence>
<dbReference type="PROSITE" id="PS01086">
    <property type="entry name" value="RIBUL_P_3_EPIMER_2"/>
    <property type="match status" value="1"/>
</dbReference>
<dbReference type="GO" id="GO:0019323">
    <property type="term" value="P:pentose catabolic process"/>
    <property type="evidence" value="ECO:0007669"/>
    <property type="project" value="UniProtKB-UniRule"/>
</dbReference>
<dbReference type="CDD" id="cd00429">
    <property type="entry name" value="RPE"/>
    <property type="match status" value="1"/>
</dbReference>
<comment type="cofactor">
    <cofactor evidence="5">
        <name>Fe(2+)</name>
        <dbReference type="ChEBI" id="CHEBI:29033"/>
    </cofactor>
</comment>
<comment type="similarity">
    <text evidence="6 10 11">Belongs to the ribulose-phosphate 3-epimerase family.</text>
</comment>
<evidence type="ECO:0000256" key="7">
    <source>
        <dbReference type="ARBA" id="ARBA00013188"/>
    </source>
</evidence>
<gene>
    <name evidence="10" type="primary">rpe</name>
    <name evidence="15" type="ORF">JZ786_11760</name>
</gene>
<dbReference type="InterPro" id="IPR026019">
    <property type="entry name" value="Ribul_P_3_epim"/>
</dbReference>
<dbReference type="SUPFAM" id="SSF51366">
    <property type="entry name" value="Ribulose-phoshate binding barrel"/>
    <property type="match status" value="1"/>
</dbReference>
<reference evidence="15 16" key="1">
    <citation type="submission" date="2021-02" db="EMBL/GenBank/DDBJ databases">
        <title>Alicyclobacillus curvatus sp. nov. and Alicyclobacillus mengziensis sp. nov., two acidophilic bacteria isolated from acid mine drainage.</title>
        <authorList>
            <person name="Huang Y."/>
        </authorList>
    </citation>
    <scope>NUCLEOTIDE SEQUENCE [LARGE SCALE GENOMIC DNA]</scope>
    <source>
        <strain evidence="15 16">S30H14</strain>
    </source>
</reference>
<comment type="cofactor">
    <cofactor evidence="4">
        <name>Zn(2+)</name>
        <dbReference type="ChEBI" id="CHEBI:29105"/>
    </cofactor>
</comment>
<dbReference type="NCBIfam" id="TIGR01163">
    <property type="entry name" value="rpe"/>
    <property type="match status" value="1"/>
</dbReference>
<dbReference type="PIRSF" id="PIRSF001461">
    <property type="entry name" value="RPE"/>
    <property type="match status" value="1"/>
</dbReference>
<keyword evidence="13" id="KW-0464">Manganese</keyword>
<dbReference type="GO" id="GO:0046872">
    <property type="term" value="F:metal ion binding"/>
    <property type="evidence" value="ECO:0007669"/>
    <property type="project" value="UniProtKB-UniRule"/>
</dbReference>
<feature type="binding site" evidence="14">
    <location>
        <position position="178"/>
    </location>
    <ligand>
        <name>substrate</name>
    </ligand>
</feature>
<feature type="active site" description="Proton donor" evidence="10 12">
    <location>
        <position position="176"/>
    </location>
</feature>
<dbReference type="AlphaFoldDB" id="A0A9X7W339"/>
<evidence type="ECO:0000256" key="6">
    <source>
        <dbReference type="ARBA" id="ARBA00009541"/>
    </source>
</evidence>
<comment type="function">
    <text evidence="10">Catalyzes the reversible epimerization of D-ribulose 5-phosphate to D-xylulose 5-phosphate.</text>
</comment>
<evidence type="ECO:0000313" key="16">
    <source>
        <dbReference type="Proteomes" id="UP000663505"/>
    </source>
</evidence>
<keyword evidence="9 10" id="KW-0413">Isomerase</keyword>
<feature type="binding site" evidence="10 13">
    <location>
        <position position="35"/>
    </location>
    <ligand>
        <name>a divalent metal cation</name>
        <dbReference type="ChEBI" id="CHEBI:60240"/>
    </ligand>
</feature>
<comment type="pathway">
    <text evidence="10">Carbohydrate degradation.</text>
</comment>
<comment type="cofactor">
    <cofactor evidence="2">
        <name>Mn(2+)</name>
        <dbReference type="ChEBI" id="CHEBI:29035"/>
    </cofactor>
</comment>
<protein>
    <recommendedName>
        <fullName evidence="7 10">Ribulose-phosphate 3-epimerase</fullName>
        <ecNumber evidence="7 10">5.1.3.1</ecNumber>
    </recommendedName>
</protein>
<dbReference type="PROSITE" id="PS01085">
    <property type="entry name" value="RIBUL_P_3_EPIMER_1"/>
    <property type="match status" value="1"/>
</dbReference>
<dbReference type="FunFam" id="3.20.20.70:FF:000004">
    <property type="entry name" value="Ribulose-phosphate 3-epimerase"/>
    <property type="match status" value="1"/>
</dbReference>
<evidence type="ECO:0000256" key="13">
    <source>
        <dbReference type="PIRSR" id="PIRSR001461-2"/>
    </source>
</evidence>
<dbReference type="RefSeq" id="WP_206658820.1">
    <property type="nucleotide sequence ID" value="NZ_CP071182.1"/>
</dbReference>
<feature type="binding site" evidence="10 14">
    <location>
        <begin position="198"/>
        <end position="199"/>
    </location>
    <ligand>
        <name>substrate</name>
    </ligand>
</feature>
<evidence type="ECO:0000256" key="4">
    <source>
        <dbReference type="ARBA" id="ARBA00001947"/>
    </source>
</evidence>
<comment type="cofactor">
    <cofactor evidence="3">
        <name>Co(2+)</name>
        <dbReference type="ChEBI" id="CHEBI:48828"/>
    </cofactor>
</comment>
<dbReference type="InterPro" id="IPR011060">
    <property type="entry name" value="RibuloseP-bd_barrel"/>
</dbReference>
<keyword evidence="13" id="KW-0862">Zinc</keyword>
<dbReference type="KEGG" id="afx:JZ786_11760"/>
<dbReference type="HAMAP" id="MF_02227">
    <property type="entry name" value="RPE"/>
    <property type="match status" value="1"/>
</dbReference>
<evidence type="ECO:0000256" key="8">
    <source>
        <dbReference type="ARBA" id="ARBA00022723"/>
    </source>
</evidence>
<evidence type="ECO:0000256" key="10">
    <source>
        <dbReference type="HAMAP-Rule" id="MF_02227"/>
    </source>
</evidence>
<dbReference type="Proteomes" id="UP000663505">
    <property type="component" value="Chromosome"/>
</dbReference>
<feature type="binding site" evidence="10 14">
    <location>
        <begin position="142"/>
        <end position="145"/>
    </location>
    <ligand>
        <name>substrate</name>
    </ligand>
</feature>
<feature type="binding site" evidence="10 14">
    <location>
        <position position="8"/>
    </location>
    <ligand>
        <name>substrate</name>
    </ligand>
</feature>
<feature type="binding site" evidence="10 13">
    <location>
        <position position="66"/>
    </location>
    <ligand>
        <name>a divalent metal cation</name>
        <dbReference type="ChEBI" id="CHEBI:60240"/>
    </ligand>
</feature>
<comment type="cofactor">
    <cofactor evidence="10 13">
        <name>a divalent metal cation</name>
        <dbReference type="ChEBI" id="CHEBI:60240"/>
    </cofactor>
    <text evidence="10 13">Binds 1 divalent metal cation per subunit.</text>
</comment>
<accession>A0A9X7W339</accession>
<evidence type="ECO:0000256" key="9">
    <source>
        <dbReference type="ARBA" id="ARBA00023235"/>
    </source>
</evidence>
<keyword evidence="13" id="KW-0170">Cobalt</keyword>
<evidence type="ECO:0000256" key="3">
    <source>
        <dbReference type="ARBA" id="ARBA00001941"/>
    </source>
</evidence>